<evidence type="ECO:0000256" key="1">
    <source>
        <dbReference type="ARBA" id="ARBA00004141"/>
    </source>
</evidence>
<dbReference type="PROSITE" id="PS50267">
    <property type="entry name" value="NA_NEUROTRAN_SYMP_3"/>
    <property type="match status" value="1"/>
</dbReference>
<evidence type="ECO:0000313" key="8">
    <source>
        <dbReference type="Proteomes" id="UP000062963"/>
    </source>
</evidence>
<keyword evidence="8" id="KW-1185">Reference proteome</keyword>
<protein>
    <submittedName>
        <fullName evidence="7">Putative sodium-dependent transporter</fullName>
    </submittedName>
</protein>
<keyword evidence="2" id="KW-0813">Transport</keyword>
<feature type="transmembrane region" description="Helical" evidence="6">
    <location>
        <begin position="18"/>
        <end position="43"/>
    </location>
</feature>
<evidence type="ECO:0000256" key="5">
    <source>
        <dbReference type="ARBA" id="ARBA00023136"/>
    </source>
</evidence>
<name>A0A0K2JGC0_SPIKU</name>
<dbReference type="Proteomes" id="UP000062963">
    <property type="component" value="Chromosome"/>
</dbReference>
<evidence type="ECO:0000256" key="2">
    <source>
        <dbReference type="ARBA" id="ARBA00022448"/>
    </source>
</evidence>
<dbReference type="PATRIC" id="fig|273035.7.peg.707"/>
<feature type="transmembrane region" description="Helical" evidence="6">
    <location>
        <begin position="112"/>
        <end position="131"/>
    </location>
</feature>
<gene>
    <name evidence="7" type="ORF">SKUN_00590</name>
</gene>
<dbReference type="InterPro" id="IPR000175">
    <property type="entry name" value="Na/ntran_symport"/>
</dbReference>
<proteinExistence type="predicted"/>
<organism evidence="7 8">
    <name type="scientific">Spiroplasma kunkelii CR2-3x</name>
    <dbReference type="NCBI Taxonomy" id="273035"/>
    <lineage>
        <taxon>Bacteria</taxon>
        <taxon>Bacillati</taxon>
        <taxon>Mycoplasmatota</taxon>
        <taxon>Mollicutes</taxon>
        <taxon>Entomoplasmatales</taxon>
        <taxon>Spiroplasmataceae</taxon>
        <taxon>Spiroplasma</taxon>
    </lineage>
</organism>
<dbReference type="GO" id="GO:0016020">
    <property type="term" value="C:membrane"/>
    <property type="evidence" value="ECO:0007669"/>
    <property type="project" value="UniProtKB-SubCell"/>
</dbReference>
<sequence>MLFAGAAPKTQDNTNKAYILSFGVLSISLLTLIMVFDLAGILVHEQNPVLITIDDYTKAIDEAFTKNDGASFIFNVFQQTFNVINKQIFVGFGNFLGILFFTALLFAGLSSIIAMIIAMIEVVINIIFSNYKVKEKNKLLFY</sequence>
<dbReference type="SUPFAM" id="SSF161070">
    <property type="entry name" value="SNF-like"/>
    <property type="match status" value="1"/>
</dbReference>
<evidence type="ECO:0000256" key="4">
    <source>
        <dbReference type="ARBA" id="ARBA00022989"/>
    </source>
</evidence>
<keyword evidence="4 6" id="KW-1133">Transmembrane helix</keyword>
<evidence type="ECO:0000313" key="7">
    <source>
        <dbReference type="EMBL" id="ALA97483.1"/>
    </source>
</evidence>
<evidence type="ECO:0000256" key="6">
    <source>
        <dbReference type="SAM" id="Phobius"/>
    </source>
</evidence>
<dbReference type="EMBL" id="CP010899">
    <property type="protein sequence ID" value="ALA97483.1"/>
    <property type="molecule type" value="Genomic_DNA"/>
</dbReference>
<keyword evidence="5 6" id="KW-0472">Membrane</keyword>
<dbReference type="InterPro" id="IPR037272">
    <property type="entry name" value="SNS_sf"/>
</dbReference>
<dbReference type="KEGG" id="skn:SKUN_00590"/>
<keyword evidence="3 6" id="KW-0812">Transmembrane</keyword>
<reference evidence="7 8" key="1">
    <citation type="journal article" date="2015" name="Genome Announc.">
        <title>Complete Genome Sequence of Spiroplasma kunkelii Strain CR2-3x, Causal Agent of Corn Stunt Disease in Zea mays L.</title>
        <authorList>
            <person name="Davis R.E."/>
            <person name="Shao J."/>
            <person name="Dally E.L."/>
            <person name="Zhao Y."/>
            <person name="Gasparich G.E."/>
            <person name="Gaynor B.J."/>
            <person name="Athey J.C."/>
            <person name="Harrison N.A."/>
            <person name="Donofrio N."/>
        </authorList>
    </citation>
    <scope>NUCLEOTIDE SEQUENCE [LARGE SCALE GENOMIC DNA]</scope>
    <source>
        <strain evidence="7 8">CR2-3x</strain>
    </source>
</reference>
<accession>A0A0K2JGC0</accession>
<dbReference type="AlphaFoldDB" id="A0A0K2JGC0"/>
<evidence type="ECO:0000256" key="3">
    <source>
        <dbReference type="ARBA" id="ARBA00022692"/>
    </source>
</evidence>
<comment type="subcellular location">
    <subcellularLocation>
        <location evidence="1">Membrane</location>
        <topology evidence="1">Multi-pass membrane protein</topology>
    </subcellularLocation>
</comment>
<feature type="transmembrane region" description="Helical" evidence="6">
    <location>
        <begin position="88"/>
        <end position="106"/>
    </location>
</feature>